<dbReference type="EMBL" id="MU005782">
    <property type="protein sequence ID" value="KAF2704534.1"/>
    <property type="molecule type" value="Genomic_DNA"/>
</dbReference>
<evidence type="ECO:0000256" key="4">
    <source>
        <dbReference type="SAM" id="MobiDB-lite"/>
    </source>
</evidence>
<dbReference type="GO" id="GO:0005829">
    <property type="term" value="C:cytosol"/>
    <property type="evidence" value="ECO:0007669"/>
    <property type="project" value="TreeGrafter"/>
</dbReference>
<keyword evidence="2" id="KW-0802">TPR repeat</keyword>
<feature type="compositionally biased region" description="Polar residues" evidence="4">
    <location>
        <begin position="18"/>
        <end position="45"/>
    </location>
</feature>
<dbReference type="AlphaFoldDB" id="A0A6G1JVA0"/>
<dbReference type="PANTHER" id="PTHR10130:SF4">
    <property type="entry name" value="MICROBODY (PEROXISOME) BIOGENESIS PROTEIN PEROXIN 20 (EUROFUNG)"/>
    <property type="match status" value="1"/>
</dbReference>
<evidence type="ECO:0000313" key="5">
    <source>
        <dbReference type="EMBL" id="KAF2704534.1"/>
    </source>
</evidence>
<dbReference type="InterPro" id="IPR024111">
    <property type="entry name" value="PEX5/PEX5L"/>
</dbReference>
<name>A0A6G1JVA0_9PLEO</name>
<feature type="compositionally biased region" description="Pro residues" evidence="4">
    <location>
        <begin position="65"/>
        <end position="75"/>
    </location>
</feature>
<organism evidence="5 6">
    <name type="scientific">Pleomassaria siparia CBS 279.74</name>
    <dbReference type="NCBI Taxonomy" id="1314801"/>
    <lineage>
        <taxon>Eukaryota</taxon>
        <taxon>Fungi</taxon>
        <taxon>Dikarya</taxon>
        <taxon>Ascomycota</taxon>
        <taxon>Pezizomycotina</taxon>
        <taxon>Dothideomycetes</taxon>
        <taxon>Pleosporomycetidae</taxon>
        <taxon>Pleosporales</taxon>
        <taxon>Pleomassariaceae</taxon>
        <taxon>Pleomassaria</taxon>
    </lineage>
</organism>
<keyword evidence="6" id="KW-1185">Reference proteome</keyword>
<dbReference type="Gene3D" id="6.10.280.230">
    <property type="match status" value="1"/>
</dbReference>
<accession>A0A6G1JVA0</accession>
<dbReference type="PANTHER" id="PTHR10130">
    <property type="entry name" value="PEROXISOMAL TARGETING SIGNAL 1 RECEPTOR PEX5"/>
    <property type="match status" value="1"/>
</dbReference>
<dbReference type="GO" id="GO:0005052">
    <property type="term" value="F:peroxisome matrix targeting signal-1 binding"/>
    <property type="evidence" value="ECO:0007669"/>
    <property type="project" value="TreeGrafter"/>
</dbReference>
<feature type="coiled-coil region" evidence="3">
    <location>
        <begin position="230"/>
        <end position="272"/>
    </location>
</feature>
<evidence type="ECO:0000256" key="1">
    <source>
        <dbReference type="ARBA" id="ARBA00022737"/>
    </source>
</evidence>
<feature type="region of interest" description="Disordered" evidence="4">
    <location>
        <begin position="554"/>
        <end position="596"/>
    </location>
</feature>
<keyword evidence="3" id="KW-0175">Coiled coil</keyword>
<sequence length="596" mass="67073">MADALCGPSNALQTFQKHTSVDRTLQQDRLSSRQSPAQGFRSSLGPNVGALDAEFDAFQAGHAGPPQPLFQPFPPQQHLTHHAPRPHFAQTPVSPDWASDFQRLNIGPAHMMQHHPPQASDAAAAWHQDFMNQSPGIQSQQHIASKFGGMDGAGTSMGAYARPMYGGFGGVNSMGVQGQGIVNGNQSAAESVPTFDDAAFERAFQQAQQDMVGETELESRQQEAGNFRSEEEWETAIRKLEEENKKLFLQALAESQSSQESYEAQLEHLIRENKERLAQRSAQEHVPADYESLVMLHEEQDRMRRMKIQQQERQQQRLDTLAETDPVLLRIRDKRLPVYLTIKLRSEFELGRKEEALQHLQGLEDLEQRGLLAADASEAKWCVDTLQRIVNRDPLQEMRERVESLIAAINERLMSSYPLLATGIPIRQENIWDELRAAGYNTPDNPLLERVDQQPEQKQGKQAHRNNDDEMADTAGRLLERVADNTSEKFQNSQFLELMRRLRDREVRVEGDKMVEVSAQPSVSIPPVQSSYPTTAFSSAPPEIDRNILDHAGVDFGMPVDSEQEPNFSRQSSVGPPTDESSGQFSYYNVNSSYHR</sequence>
<evidence type="ECO:0000256" key="2">
    <source>
        <dbReference type="ARBA" id="ARBA00022803"/>
    </source>
</evidence>
<feature type="compositionally biased region" description="Polar residues" evidence="4">
    <location>
        <begin position="565"/>
        <end position="596"/>
    </location>
</feature>
<feature type="region of interest" description="Disordered" evidence="4">
    <location>
        <begin position="18"/>
        <end position="46"/>
    </location>
</feature>
<feature type="region of interest" description="Disordered" evidence="4">
    <location>
        <begin position="59"/>
        <end position="95"/>
    </location>
</feature>
<dbReference type="GO" id="GO:0016560">
    <property type="term" value="P:protein import into peroxisome matrix, docking"/>
    <property type="evidence" value="ECO:0007669"/>
    <property type="project" value="TreeGrafter"/>
</dbReference>
<evidence type="ECO:0000256" key="3">
    <source>
        <dbReference type="SAM" id="Coils"/>
    </source>
</evidence>
<feature type="compositionally biased region" description="Basic and acidic residues" evidence="4">
    <location>
        <begin position="447"/>
        <end position="459"/>
    </location>
</feature>
<feature type="region of interest" description="Disordered" evidence="4">
    <location>
        <begin position="443"/>
        <end position="469"/>
    </location>
</feature>
<keyword evidence="1" id="KW-0677">Repeat</keyword>
<protein>
    <submittedName>
        <fullName evidence="5">Uncharacterized protein</fullName>
    </submittedName>
</protein>
<dbReference type="GO" id="GO:0005778">
    <property type="term" value="C:peroxisomal membrane"/>
    <property type="evidence" value="ECO:0007669"/>
    <property type="project" value="TreeGrafter"/>
</dbReference>
<proteinExistence type="predicted"/>
<gene>
    <name evidence="5" type="ORF">K504DRAFT_461294</name>
</gene>
<dbReference type="Proteomes" id="UP000799428">
    <property type="component" value="Unassembled WGS sequence"/>
</dbReference>
<dbReference type="OrthoDB" id="5407351at2759"/>
<reference evidence="5" key="1">
    <citation type="journal article" date="2020" name="Stud. Mycol.">
        <title>101 Dothideomycetes genomes: a test case for predicting lifestyles and emergence of pathogens.</title>
        <authorList>
            <person name="Haridas S."/>
            <person name="Albert R."/>
            <person name="Binder M."/>
            <person name="Bloem J."/>
            <person name="Labutti K."/>
            <person name="Salamov A."/>
            <person name="Andreopoulos B."/>
            <person name="Baker S."/>
            <person name="Barry K."/>
            <person name="Bills G."/>
            <person name="Bluhm B."/>
            <person name="Cannon C."/>
            <person name="Castanera R."/>
            <person name="Culley D."/>
            <person name="Daum C."/>
            <person name="Ezra D."/>
            <person name="Gonzalez J."/>
            <person name="Henrissat B."/>
            <person name="Kuo A."/>
            <person name="Liang C."/>
            <person name="Lipzen A."/>
            <person name="Lutzoni F."/>
            <person name="Magnuson J."/>
            <person name="Mondo S."/>
            <person name="Nolan M."/>
            <person name="Ohm R."/>
            <person name="Pangilinan J."/>
            <person name="Park H.-J."/>
            <person name="Ramirez L."/>
            <person name="Alfaro M."/>
            <person name="Sun H."/>
            <person name="Tritt A."/>
            <person name="Yoshinaga Y."/>
            <person name="Zwiers L.-H."/>
            <person name="Turgeon B."/>
            <person name="Goodwin S."/>
            <person name="Spatafora J."/>
            <person name="Crous P."/>
            <person name="Grigoriev I."/>
        </authorList>
    </citation>
    <scope>NUCLEOTIDE SEQUENCE</scope>
    <source>
        <strain evidence="5">CBS 279.74</strain>
    </source>
</reference>
<evidence type="ECO:0000313" key="6">
    <source>
        <dbReference type="Proteomes" id="UP000799428"/>
    </source>
</evidence>